<comment type="catalytic activity">
    <reaction evidence="5">
        <text>N,N-dimethyl-1,4-phenylenediamine + anthranilate + 2 NAD(+) = 2-(4-dimethylaminophenyl)diazenylbenzoate + 2 NADH + 2 H(+)</text>
        <dbReference type="Rhea" id="RHEA:55872"/>
        <dbReference type="ChEBI" id="CHEBI:15378"/>
        <dbReference type="ChEBI" id="CHEBI:15783"/>
        <dbReference type="ChEBI" id="CHEBI:16567"/>
        <dbReference type="ChEBI" id="CHEBI:57540"/>
        <dbReference type="ChEBI" id="CHEBI:57945"/>
        <dbReference type="ChEBI" id="CHEBI:71579"/>
        <dbReference type="EC" id="1.7.1.17"/>
    </reaction>
    <physiologicalReaction direction="right-to-left" evidence="5">
        <dbReference type="Rhea" id="RHEA:55874"/>
    </physiologicalReaction>
</comment>
<comment type="caution">
    <text evidence="6">Lacks conserved residue(s) required for the propagation of feature annotation.</text>
</comment>
<dbReference type="PANTHER" id="PTHR43741:SF2">
    <property type="entry name" value="FMN-DEPENDENT NADH:QUINONE OXIDOREDUCTASE"/>
    <property type="match status" value="1"/>
</dbReference>
<evidence type="ECO:0000256" key="4">
    <source>
        <dbReference type="ARBA" id="ARBA00023027"/>
    </source>
</evidence>
<dbReference type="InterPro" id="IPR029039">
    <property type="entry name" value="Flavoprotein-like_sf"/>
</dbReference>
<keyword evidence="9" id="KW-1185">Reference proteome</keyword>
<feature type="binding site" evidence="6">
    <location>
        <position position="9"/>
    </location>
    <ligand>
        <name>FMN</name>
        <dbReference type="ChEBI" id="CHEBI:58210"/>
    </ligand>
</feature>
<accession>A0ABV8R8S2</accession>
<feature type="binding site" evidence="6">
    <location>
        <begin position="138"/>
        <end position="141"/>
    </location>
    <ligand>
        <name>FMN</name>
        <dbReference type="ChEBI" id="CHEBI:58210"/>
    </ligand>
</feature>
<dbReference type="EMBL" id="JBHSCY010000001">
    <property type="protein sequence ID" value="MFC4268797.1"/>
    <property type="molecule type" value="Genomic_DNA"/>
</dbReference>
<evidence type="ECO:0000256" key="3">
    <source>
        <dbReference type="ARBA" id="ARBA00023002"/>
    </source>
</evidence>
<evidence type="ECO:0000256" key="2">
    <source>
        <dbReference type="ARBA" id="ARBA00022643"/>
    </source>
</evidence>
<protein>
    <recommendedName>
        <fullName evidence="6">FMN dependent NADH:quinone oxidoreductase</fullName>
        <ecNumber evidence="6">1.6.5.-</ecNumber>
    </recommendedName>
    <alternativeName>
        <fullName evidence="6">Azo-dye reductase</fullName>
    </alternativeName>
    <alternativeName>
        <fullName evidence="6">FMN-dependent NADH-azo compound oxidoreductase</fullName>
    </alternativeName>
    <alternativeName>
        <fullName evidence="6">FMN-dependent NADH-azoreductase</fullName>
        <ecNumber evidence="6">1.7.1.17</ecNumber>
    </alternativeName>
</protein>
<evidence type="ECO:0000256" key="1">
    <source>
        <dbReference type="ARBA" id="ARBA00022630"/>
    </source>
</evidence>
<comment type="cofactor">
    <cofactor evidence="6">
        <name>FMN</name>
        <dbReference type="ChEBI" id="CHEBI:58210"/>
    </cofactor>
    <text evidence="6">Binds 1 FMN per subunit.</text>
</comment>
<sequence>MKILNINSSSNKTASTSTNFAEKVVAKLVKKNSDATVKTRHTTFSNLPFINDVMLSALFTQEEKTKEQQESLAISNELTNELLEADVLVIGAPIYNFSVPASLKAYFDLVARAGLTFKYTENGPEGLLKNKKAYIVVSSGGTEIGSDIDFAGNYIKHFLGFLGITDVEFVKLDQLMFGSEPKIESAHKVIEAIA</sequence>
<organism evidence="8 9">
    <name type="scientific">Polaribacter marinivivus</name>
    <dbReference type="NCBI Taxonomy" id="1524260"/>
    <lineage>
        <taxon>Bacteria</taxon>
        <taxon>Pseudomonadati</taxon>
        <taxon>Bacteroidota</taxon>
        <taxon>Flavobacteriia</taxon>
        <taxon>Flavobacteriales</taxon>
        <taxon>Flavobacteriaceae</taxon>
    </lineage>
</organism>
<comment type="catalytic activity">
    <reaction evidence="6">
        <text>2 a quinone + NADH + H(+) = 2 a 1,4-benzosemiquinone + NAD(+)</text>
        <dbReference type="Rhea" id="RHEA:65952"/>
        <dbReference type="ChEBI" id="CHEBI:15378"/>
        <dbReference type="ChEBI" id="CHEBI:57540"/>
        <dbReference type="ChEBI" id="CHEBI:57945"/>
        <dbReference type="ChEBI" id="CHEBI:132124"/>
        <dbReference type="ChEBI" id="CHEBI:134225"/>
    </reaction>
</comment>
<evidence type="ECO:0000256" key="5">
    <source>
        <dbReference type="ARBA" id="ARBA00048542"/>
    </source>
</evidence>
<keyword evidence="2 6" id="KW-0288">FMN</keyword>
<dbReference type="InterPro" id="IPR003680">
    <property type="entry name" value="Flavodoxin_fold"/>
</dbReference>
<dbReference type="InterPro" id="IPR023048">
    <property type="entry name" value="NADH:quinone_OxRdtase_FMN_depd"/>
</dbReference>
<name>A0ABV8R8S2_9FLAO</name>
<keyword evidence="3 6" id="KW-0560">Oxidoreductase</keyword>
<comment type="function">
    <text evidence="6">Quinone reductase that provides resistance to thiol-specific stress caused by electrophilic quinones.</text>
</comment>
<evidence type="ECO:0000313" key="8">
    <source>
        <dbReference type="EMBL" id="MFC4268797.1"/>
    </source>
</evidence>
<feature type="binding site" evidence="6">
    <location>
        <begin position="15"/>
        <end position="17"/>
    </location>
    <ligand>
        <name>FMN</name>
        <dbReference type="ChEBI" id="CHEBI:58210"/>
    </ligand>
</feature>
<reference evidence="9" key="1">
    <citation type="journal article" date="2019" name="Int. J. Syst. Evol. Microbiol.">
        <title>The Global Catalogue of Microorganisms (GCM) 10K type strain sequencing project: providing services to taxonomists for standard genome sequencing and annotation.</title>
        <authorList>
            <consortium name="The Broad Institute Genomics Platform"/>
            <consortium name="The Broad Institute Genome Sequencing Center for Infectious Disease"/>
            <person name="Wu L."/>
            <person name="Ma J."/>
        </authorList>
    </citation>
    <scope>NUCLEOTIDE SEQUENCE [LARGE SCALE GENOMIC DNA]</scope>
    <source>
        <strain evidence="9">CECT 8655</strain>
    </source>
</reference>
<proteinExistence type="inferred from homology"/>
<dbReference type="RefSeq" id="WP_377409494.1">
    <property type="nucleotide sequence ID" value="NZ_JBHSCY010000001.1"/>
</dbReference>
<evidence type="ECO:0000313" key="9">
    <source>
        <dbReference type="Proteomes" id="UP001595826"/>
    </source>
</evidence>
<evidence type="ECO:0000256" key="6">
    <source>
        <dbReference type="HAMAP-Rule" id="MF_01216"/>
    </source>
</evidence>
<comment type="subunit">
    <text evidence="6">Homodimer.</text>
</comment>
<keyword evidence="1 6" id="KW-0285">Flavoprotein</keyword>
<dbReference type="InterPro" id="IPR050104">
    <property type="entry name" value="FMN-dep_NADH:Q_OxRdtase_AzoR1"/>
</dbReference>
<evidence type="ECO:0000259" key="7">
    <source>
        <dbReference type="Pfam" id="PF02525"/>
    </source>
</evidence>
<comment type="similarity">
    <text evidence="6">Belongs to the azoreductase type 1 family.</text>
</comment>
<comment type="function">
    <text evidence="6">Also exhibits azoreductase activity. Catalyzes the reductive cleavage of the azo bond in aromatic azo compounds to the corresponding amines.</text>
</comment>
<keyword evidence="4 6" id="KW-0520">NAD</keyword>
<gene>
    <name evidence="6" type="primary">azoR</name>
    <name evidence="8" type="ORF">ACFOWD_07755</name>
</gene>
<feature type="domain" description="Flavodoxin-like fold" evidence="7">
    <location>
        <begin position="1"/>
        <end position="188"/>
    </location>
</feature>
<dbReference type="Gene3D" id="3.40.50.360">
    <property type="match status" value="1"/>
</dbReference>
<dbReference type="EC" id="1.7.1.17" evidence="6"/>
<dbReference type="PANTHER" id="PTHR43741">
    <property type="entry name" value="FMN-DEPENDENT NADH-AZOREDUCTASE 1"/>
    <property type="match status" value="1"/>
</dbReference>
<dbReference type="HAMAP" id="MF_01216">
    <property type="entry name" value="Azoreductase_type1"/>
    <property type="match status" value="1"/>
</dbReference>
<comment type="caution">
    <text evidence="8">The sequence shown here is derived from an EMBL/GenBank/DDBJ whole genome shotgun (WGS) entry which is preliminary data.</text>
</comment>
<dbReference type="Proteomes" id="UP001595826">
    <property type="component" value="Unassembled WGS sequence"/>
</dbReference>
<dbReference type="Pfam" id="PF02525">
    <property type="entry name" value="Flavodoxin_2"/>
    <property type="match status" value="1"/>
</dbReference>
<dbReference type="EC" id="1.6.5.-" evidence="6"/>
<dbReference type="SUPFAM" id="SSF52218">
    <property type="entry name" value="Flavoproteins"/>
    <property type="match status" value="1"/>
</dbReference>